<organism evidence="1">
    <name type="scientific">marine sediment metagenome</name>
    <dbReference type="NCBI Taxonomy" id="412755"/>
    <lineage>
        <taxon>unclassified sequences</taxon>
        <taxon>metagenomes</taxon>
        <taxon>ecological metagenomes</taxon>
    </lineage>
</organism>
<dbReference type="EMBL" id="LAZR01016794">
    <property type="protein sequence ID" value="KKM02981.1"/>
    <property type="molecule type" value="Genomic_DNA"/>
</dbReference>
<accession>A0A0F9JAW7</accession>
<evidence type="ECO:0000313" key="1">
    <source>
        <dbReference type="EMBL" id="KKM02981.1"/>
    </source>
</evidence>
<protein>
    <submittedName>
        <fullName evidence="1">Uncharacterized protein</fullName>
    </submittedName>
</protein>
<proteinExistence type="predicted"/>
<gene>
    <name evidence="1" type="ORF">LCGC14_1778970</name>
</gene>
<dbReference type="AlphaFoldDB" id="A0A0F9JAW7"/>
<sequence length="71" mass="8080">MNIYVIWSDWDGANITEFGITDEEYKKAQDFIVELKKSDNNTIVDKVIRGVEMDVEDVEVVAGVKLTVKKS</sequence>
<reference evidence="1" key="1">
    <citation type="journal article" date="2015" name="Nature">
        <title>Complex archaea that bridge the gap between prokaryotes and eukaryotes.</title>
        <authorList>
            <person name="Spang A."/>
            <person name="Saw J.H."/>
            <person name="Jorgensen S.L."/>
            <person name="Zaremba-Niedzwiedzka K."/>
            <person name="Martijn J."/>
            <person name="Lind A.E."/>
            <person name="van Eijk R."/>
            <person name="Schleper C."/>
            <person name="Guy L."/>
            <person name="Ettema T.J."/>
        </authorList>
    </citation>
    <scope>NUCLEOTIDE SEQUENCE</scope>
</reference>
<name>A0A0F9JAW7_9ZZZZ</name>
<comment type="caution">
    <text evidence="1">The sequence shown here is derived from an EMBL/GenBank/DDBJ whole genome shotgun (WGS) entry which is preliminary data.</text>
</comment>